<dbReference type="Proteomes" id="UP001189429">
    <property type="component" value="Unassembled WGS sequence"/>
</dbReference>
<reference evidence="2" key="1">
    <citation type="submission" date="2023-10" db="EMBL/GenBank/DDBJ databases">
        <authorList>
            <person name="Chen Y."/>
            <person name="Shah S."/>
            <person name="Dougan E. K."/>
            <person name="Thang M."/>
            <person name="Chan C."/>
        </authorList>
    </citation>
    <scope>NUCLEOTIDE SEQUENCE [LARGE SCALE GENOMIC DNA]</scope>
</reference>
<feature type="transmembrane region" description="Helical" evidence="1">
    <location>
        <begin position="82"/>
        <end position="105"/>
    </location>
</feature>
<feature type="transmembrane region" description="Helical" evidence="1">
    <location>
        <begin position="20"/>
        <end position="38"/>
    </location>
</feature>
<feature type="transmembrane region" description="Helical" evidence="1">
    <location>
        <begin position="125"/>
        <end position="141"/>
    </location>
</feature>
<keyword evidence="1" id="KW-0812">Transmembrane</keyword>
<organism evidence="2 3">
    <name type="scientific">Prorocentrum cordatum</name>
    <dbReference type="NCBI Taxonomy" id="2364126"/>
    <lineage>
        <taxon>Eukaryota</taxon>
        <taxon>Sar</taxon>
        <taxon>Alveolata</taxon>
        <taxon>Dinophyceae</taxon>
        <taxon>Prorocentrales</taxon>
        <taxon>Prorocentraceae</taxon>
        <taxon>Prorocentrum</taxon>
    </lineage>
</organism>
<protein>
    <submittedName>
        <fullName evidence="2">Uncharacterized protein</fullName>
    </submittedName>
</protein>
<sequence length="166" mass="17823">MLDGADGEEKAPKTGPMSTLLPLVGMVAVILLRATGVIALSDMLTRALIFMPLFLAFLMAAHRASVKPKVEDAIVKVLSSKILTTLGGLAFPIFVIHGPLGQLFYKKLIATKLFGGPLNVVCGPWFFYVYLAIVLASAWVLQKTFLSSKKVGELSKRACGKLAEVC</sequence>
<accession>A0ABN9TMD7</accession>
<feature type="transmembrane region" description="Helical" evidence="1">
    <location>
        <begin position="44"/>
        <end position="61"/>
    </location>
</feature>
<keyword evidence="1" id="KW-0472">Membrane</keyword>
<dbReference type="EMBL" id="CAUYUJ010014881">
    <property type="protein sequence ID" value="CAK0847192.1"/>
    <property type="molecule type" value="Genomic_DNA"/>
</dbReference>
<keyword evidence="1" id="KW-1133">Transmembrane helix</keyword>
<gene>
    <name evidence="2" type="ORF">PCOR1329_LOCUS40469</name>
</gene>
<proteinExistence type="predicted"/>
<keyword evidence="3" id="KW-1185">Reference proteome</keyword>
<evidence type="ECO:0000313" key="2">
    <source>
        <dbReference type="EMBL" id="CAK0847192.1"/>
    </source>
</evidence>
<evidence type="ECO:0000313" key="3">
    <source>
        <dbReference type="Proteomes" id="UP001189429"/>
    </source>
</evidence>
<name>A0ABN9TMD7_9DINO</name>
<evidence type="ECO:0000256" key="1">
    <source>
        <dbReference type="SAM" id="Phobius"/>
    </source>
</evidence>
<comment type="caution">
    <text evidence="2">The sequence shown here is derived from an EMBL/GenBank/DDBJ whole genome shotgun (WGS) entry which is preliminary data.</text>
</comment>